<dbReference type="PANTHER" id="PTHR44329">
    <property type="entry name" value="SERINE/THREONINE-PROTEIN KINASE TNNI3K-RELATED"/>
    <property type="match status" value="1"/>
</dbReference>
<evidence type="ECO:0000313" key="3">
    <source>
        <dbReference type="EMBL" id="TVU20573.1"/>
    </source>
</evidence>
<dbReference type="InterPro" id="IPR000719">
    <property type="entry name" value="Prot_kinase_dom"/>
</dbReference>
<dbReference type="GO" id="GO:0004674">
    <property type="term" value="F:protein serine/threonine kinase activity"/>
    <property type="evidence" value="ECO:0007669"/>
    <property type="project" value="TreeGrafter"/>
</dbReference>
<dbReference type="EMBL" id="RWGY01000029">
    <property type="protein sequence ID" value="TVU20573.1"/>
    <property type="molecule type" value="Genomic_DNA"/>
</dbReference>
<dbReference type="InterPro" id="IPR001245">
    <property type="entry name" value="Ser-Thr/Tyr_kinase_cat_dom"/>
</dbReference>
<proteinExistence type="predicted"/>
<dbReference type="SMART" id="SM00220">
    <property type="entry name" value="S_TKc"/>
    <property type="match status" value="2"/>
</dbReference>
<dbReference type="GO" id="GO:0005524">
    <property type="term" value="F:ATP binding"/>
    <property type="evidence" value="ECO:0007669"/>
    <property type="project" value="InterPro"/>
</dbReference>
<gene>
    <name evidence="3" type="ORF">EJB05_36787</name>
</gene>
<keyword evidence="4" id="KW-1185">Reference proteome</keyword>
<dbReference type="OrthoDB" id="4062651at2759"/>
<feature type="compositionally biased region" description="Basic and acidic residues" evidence="1">
    <location>
        <begin position="99"/>
        <end position="120"/>
    </location>
</feature>
<dbReference type="PRINTS" id="PR00109">
    <property type="entry name" value="TYRKINASE"/>
</dbReference>
<dbReference type="PROSITE" id="PS00108">
    <property type="entry name" value="PROTEIN_KINASE_ST"/>
    <property type="match status" value="2"/>
</dbReference>
<sequence length="991" mass="111786">MEEEDYSWVRRTRFSQSIVRSSSVREQFGAFAEQFSRSTALKKNGFDSVRRIPRPSPQPITKGAVVSNSARLPIPRPKSSVSLSERKLKHTSSDGQLNQERRTGGDRSQQEASTKLDRKANGLSLDIPQRHVVRPPTDESPGSLEFSFHSEEQSLHLQRVCSSPAPFYSQDAVTPVEDSRVRSASSRTMAEVSKPTSKPKRRSKTPIPTHVISDVFKEAKAASKRFSSPQRQRKKPSSPRSPDDSPPFGFASLKTPSKLKITRRTSSWPTRNPDNGVSKVAALEILERWTVDRSQLLIGHRFASGAYSRLFHGIYKEEPVAVKFIRQPDDGEDDELSARLEKQFTSEVTILARLQHRNVIKLVGACNCPPVFCVITEFLSGGSLRAFLRKLECKTLPLEKVISIALDIARGLEYIHLQGVVHRDVKPENILFDGEFCAKVVDFGVACEEAYCNFAEDDPGTYRWMAPEMYKHKPYGRKVDVYSFGLILWELVTGSLPYEDMTPVQAAFAVVNKNLRPVIPSSCPAPLRLLIEQCWSSQPEKRPEFRQIVQILENFKTVLDRDGTLDEIPSSILQAQECNDQSKKKLANWIQKLSYSQPDFYSGPPPPKFMYFLSRKPSSPRSPDDSPPFGFASLRTPSKLKITRRTSSWPTRNPDNGVSKVAALEILERWTVDRSQLLIGHRFASGAYSRLFHGIYKEEPVAVKFIRQPDDGEDDELSARLEKQFTSEVTILARLQHRNVIKLVGACNCPPVFCVITEFLSGGSLRAFLRKLERKTVPLEKVISIALDIARGLEYVHLQGVVHRDVKPENILFDGEFCAKVVDFGVACEEAYCNLMGGDPGTYRWMAPEMYKHKPYGRKVDVYSFGLILWELVTGSLPYEDMTPVQAAFAVVNKNLRPVIPLSCPAPLQLLIEQCWSSQPEKRPEFPQIVQILENLKTVLDRDGTLDKIPGSIRQAQECNDQTKKKLANWIQKLSLSQPDFYSGPPPPKLL</sequence>
<feature type="domain" description="Protein kinase" evidence="2">
    <location>
        <begin position="296"/>
        <end position="555"/>
    </location>
</feature>
<evidence type="ECO:0000256" key="1">
    <source>
        <dbReference type="SAM" id="MobiDB-lite"/>
    </source>
</evidence>
<evidence type="ECO:0000313" key="4">
    <source>
        <dbReference type="Proteomes" id="UP000324897"/>
    </source>
</evidence>
<dbReference type="Gene3D" id="1.10.510.10">
    <property type="entry name" value="Transferase(Phosphotransferase) domain 1"/>
    <property type="match status" value="2"/>
</dbReference>
<feature type="region of interest" description="Disordered" evidence="1">
    <location>
        <begin position="166"/>
        <end position="274"/>
    </location>
</feature>
<dbReference type="InterPro" id="IPR008271">
    <property type="entry name" value="Ser/Thr_kinase_AS"/>
</dbReference>
<comment type="caution">
    <text evidence="3">The sequence shown here is derived from an EMBL/GenBank/DDBJ whole genome shotgun (WGS) entry which is preliminary data.</text>
</comment>
<protein>
    <recommendedName>
        <fullName evidence="2">Protein kinase domain-containing protein</fullName>
    </recommendedName>
</protein>
<feature type="region of interest" description="Disordered" evidence="1">
    <location>
        <begin position="46"/>
        <end position="145"/>
    </location>
</feature>
<accession>A0A5J9UAD5</accession>
<dbReference type="InterPro" id="IPR011009">
    <property type="entry name" value="Kinase-like_dom_sf"/>
</dbReference>
<organism evidence="3 4">
    <name type="scientific">Eragrostis curvula</name>
    <name type="common">weeping love grass</name>
    <dbReference type="NCBI Taxonomy" id="38414"/>
    <lineage>
        <taxon>Eukaryota</taxon>
        <taxon>Viridiplantae</taxon>
        <taxon>Streptophyta</taxon>
        <taxon>Embryophyta</taxon>
        <taxon>Tracheophyta</taxon>
        <taxon>Spermatophyta</taxon>
        <taxon>Magnoliopsida</taxon>
        <taxon>Liliopsida</taxon>
        <taxon>Poales</taxon>
        <taxon>Poaceae</taxon>
        <taxon>PACMAD clade</taxon>
        <taxon>Chloridoideae</taxon>
        <taxon>Eragrostideae</taxon>
        <taxon>Eragrostidinae</taxon>
        <taxon>Eragrostis</taxon>
    </lineage>
</organism>
<dbReference type="SUPFAM" id="SSF56112">
    <property type="entry name" value="Protein kinase-like (PK-like)"/>
    <property type="match status" value="2"/>
</dbReference>
<dbReference type="InterPro" id="IPR051681">
    <property type="entry name" value="Ser/Thr_Kinases-Pseudokinases"/>
</dbReference>
<dbReference type="Proteomes" id="UP000324897">
    <property type="component" value="Chromosome 7"/>
</dbReference>
<name>A0A5J9UAD5_9POAL</name>
<dbReference type="Gramene" id="TVU20573">
    <property type="protein sequence ID" value="TVU20573"/>
    <property type="gene ID" value="EJB05_36787"/>
</dbReference>
<feature type="region of interest" description="Disordered" evidence="1">
    <location>
        <begin position="614"/>
        <end position="633"/>
    </location>
</feature>
<feature type="compositionally biased region" description="Polar residues" evidence="1">
    <location>
        <begin position="264"/>
        <end position="274"/>
    </location>
</feature>
<dbReference type="PANTHER" id="PTHR44329:SF295">
    <property type="entry name" value="OS05G0519200 PROTEIN"/>
    <property type="match status" value="1"/>
</dbReference>
<dbReference type="AlphaFoldDB" id="A0A5J9UAD5"/>
<dbReference type="CDD" id="cd13999">
    <property type="entry name" value="STKc_MAP3K-like"/>
    <property type="match status" value="2"/>
</dbReference>
<evidence type="ECO:0000259" key="2">
    <source>
        <dbReference type="PROSITE" id="PS50011"/>
    </source>
</evidence>
<dbReference type="PROSITE" id="PS50011">
    <property type="entry name" value="PROTEIN_KINASE_DOM"/>
    <property type="match status" value="2"/>
</dbReference>
<dbReference type="Gene3D" id="3.30.200.20">
    <property type="entry name" value="Phosphorylase Kinase, domain 1"/>
    <property type="match status" value="2"/>
</dbReference>
<feature type="domain" description="Protein kinase" evidence="2">
    <location>
        <begin position="677"/>
        <end position="936"/>
    </location>
</feature>
<dbReference type="Pfam" id="PF07714">
    <property type="entry name" value="PK_Tyr_Ser-Thr"/>
    <property type="match status" value="2"/>
</dbReference>
<reference evidence="3 4" key="1">
    <citation type="journal article" date="2019" name="Sci. Rep.">
        <title>A high-quality genome of Eragrostis curvula grass provides insights into Poaceae evolution and supports new strategies to enhance forage quality.</title>
        <authorList>
            <person name="Carballo J."/>
            <person name="Santos B.A.C.M."/>
            <person name="Zappacosta D."/>
            <person name="Garbus I."/>
            <person name="Selva J.P."/>
            <person name="Gallo C.A."/>
            <person name="Diaz A."/>
            <person name="Albertini E."/>
            <person name="Caccamo M."/>
            <person name="Echenique V."/>
        </authorList>
    </citation>
    <scope>NUCLEOTIDE SEQUENCE [LARGE SCALE GENOMIC DNA]</scope>
    <source>
        <strain evidence="4">cv. Victoria</strain>
        <tissue evidence="3">Leaf</tissue>
    </source>
</reference>